<keyword evidence="1" id="KW-0175">Coiled coil</keyword>
<dbReference type="PROSITE" id="PS51257">
    <property type="entry name" value="PROKAR_LIPOPROTEIN"/>
    <property type="match status" value="1"/>
</dbReference>
<dbReference type="EMBL" id="JAASQP010000001">
    <property type="protein sequence ID" value="NIJ24806.1"/>
    <property type="molecule type" value="Genomic_DNA"/>
</dbReference>
<dbReference type="RefSeq" id="WP_140047210.1">
    <property type="nucleotide sequence ID" value="NZ_BAAAEV010000001.1"/>
</dbReference>
<keyword evidence="3" id="KW-1185">Reference proteome</keyword>
<evidence type="ECO:0000313" key="3">
    <source>
        <dbReference type="Proteomes" id="UP000788153"/>
    </source>
</evidence>
<protein>
    <submittedName>
        <fullName evidence="2">Septal ring factor EnvC (AmiA/AmiB activator)</fullName>
    </submittedName>
</protein>
<gene>
    <name evidence="2" type="ORF">FHT01_002348</name>
</gene>
<comment type="caution">
    <text evidence="2">The sequence shown here is derived from an EMBL/GenBank/DDBJ whole genome shotgun (WGS) entry which is preliminary data.</text>
</comment>
<proteinExistence type="predicted"/>
<dbReference type="Gene3D" id="1.20.120.330">
    <property type="entry name" value="Nucleotidyltransferases domain 2"/>
    <property type="match status" value="1"/>
</dbReference>
<reference evidence="2 3" key="1">
    <citation type="submission" date="2020-03" db="EMBL/GenBank/DDBJ databases">
        <title>Genomic Encyclopedia of Type Strains, Phase IV (KMG-IV): sequencing the most valuable type-strain genomes for metagenomic binning, comparative biology and taxonomic classification.</title>
        <authorList>
            <person name="Goeker M."/>
        </authorList>
    </citation>
    <scope>NUCLEOTIDE SEQUENCE [LARGE SCALE GENOMIC DNA]</scope>
    <source>
        <strain evidence="2 3">DSM 22753</strain>
    </source>
</reference>
<organism evidence="2 3">
    <name type="scientific">Sphingomonas japonica</name>
    <dbReference type="NCBI Taxonomy" id="511662"/>
    <lineage>
        <taxon>Bacteria</taxon>
        <taxon>Pseudomonadati</taxon>
        <taxon>Pseudomonadota</taxon>
        <taxon>Alphaproteobacteria</taxon>
        <taxon>Sphingomonadales</taxon>
        <taxon>Sphingomonadaceae</taxon>
        <taxon>Sphingomonas</taxon>
    </lineage>
</organism>
<dbReference type="Proteomes" id="UP000788153">
    <property type="component" value="Unassembled WGS sequence"/>
</dbReference>
<accession>A0ABX0U5Y8</accession>
<name>A0ABX0U5Y8_9SPHN</name>
<evidence type="ECO:0000313" key="2">
    <source>
        <dbReference type="EMBL" id="NIJ24806.1"/>
    </source>
</evidence>
<sequence length="100" mass="10626">MKLAALLLALALAACGDRPMGPAGEAYDHADVALANARSALAAIEQDRARLDDLETAVDDLTADLATAKSDLSAANDTIDALETKQAEIIRTYNDHLRYE</sequence>
<feature type="coiled-coil region" evidence="1">
    <location>
        <begin position="34"/>
        <end position="85"/>
    </location>
</feature>
<evidence type="ECO:0000256" key="1">
    <source>
        <dbReference type="SAM" id="Coils"/>
    </source>
</evidence>